<dbReference type="InterPro" id="IPR036271">
    <property type="entry name" value="Tet_transcr_reg_TetR-rel_C_sf"/>
</dbReference>
<dbReference type="OrthoDB" id="5293556at2"/>
<dbReference type="GO" id="GO:0000976">
    <property type="term" value="F:transcription cis-regulatory region binding"/>
    <property type="evidence" value="ECO:0007669"/>
    <property type="project" value="TreeGrafter"/>
</dbReference>
<protein>
    <submittedName>
        <fullName evidence="6">TetR family transcriptional regulator</fullName>
    </submittedName>
</protein>
<sequence length="213" mass="23528">MARHMTTKRNLSAEARRERTVETVIELSAQDDPANITTGNIAKHMRVTQGALFRHFPSKDAIWEAVIGWVAERVMQRLDAAAAGAASPVAALEAMFQAHIAFIVDHPGVPRLMMSQLQHARPTPARRMVRSLLFLYRERVEQQLVQAQAAGELRQGVDIEAAATQFIGTIQGLVMQSLMIGNMSHIAQQAQGAFELYCHGIHAEGRSEPEQAQ</sequence>
<dbReference type="PANTHER" id="PTHR30055">
    <property type="entry name" value="HTH-TYPE TRANSCRIPTIONAL REGULATOR RUTR"/>
    <property type="match status" value="1"/>
</dbReference>
<keyword evidence="7" id="KW-1185">Reference proteome</keyword>
<feature type="domain" description="HTH tetR-type" evidence="5">
    <location>
        <begin position="14"/>
        <end position="74"/>
    </location>
</feature>
<dbReference type="Proteomes" id="UP000252405">
    <property type="component" value="Unassembled WGS sequence"/>
</dbReference>
<dbReference type="InterPro" id="IPR001647">
    <property type="entry name" value="HTH_TetR"/>
</dbReference>
<comment type="caution">
    <text evidence="6">The sequence shown here is derived from an EMBL/GenBank/DDBJ whole genome shotgun (WGS) entry which is preliminary data.</text>
</comment>
<dbReference type="SUPFAM" id="SSF48498">
    <property type="entry name" value="Tetracyclin repressor-like, C-terminal domain"/>
    <property type="match status" value="1"/>
</dbReference>
<dbReference type="PROSITE" id="PS50977">
    <property type="entry name" value="HTH_TETR_2"/>
    <property type="match status" value="1"/>
</dbReference>
<dbReference type="AlphaFoldDB" id="A0A368TWL1"/>
<dbReference type="InterPro" id="IPR009057">
    <property type="entry name" value="Homeodomain-like_sf"/>
</dbReference>
<dbReference type="Gene3D" id="1.10.357.10">
    <property type="entry name" value="Tetracycline Repressor, domain 2"/>
    <property type="match status" value="1"/>
</dbReference>
<gene>
    <name evidence="6" type="ORF">DU505_12600</name>
</gene>
<dbReference type="GO" id="GO:0003700">
    <property type="term" value="F:DNA-binding transcription factor activity"/>
    <property type="evidence" value="ECO:0007669"/>
    <property type="project" value="TreeGrafter"/>
</dbReference>
<evidence type="ECO:0000256" key="1">
    <source>
        <dbReference type="ARBA" id="ARBA00023015"/>
    </source>
</evidence>
<keyword evidence="1" id="KW-0805">Transcription regulation</keyword>
<evidence type="ECO:0000259" key="5">
    <source>
        <dbReference type="PROSITE" id="PS50977"/>
    </source>
</evidence>
<keyword evidence="2 4" id="KW-0238">DNA-binding</keyword>
<name>A0A368TWL1_9GAMM</name>
<dbReference type="InterPro" id="IPR050109">
    <property type="entry name" value="HTH-type_TetR-like_transc_reg"/>
</dbReference>
<dbReference type="SUPFAM" id="SSF46689">
    <property type="entry name" value="Homeodomain-like"/>
    <property type="match status" value="1"/>
</dbReference>
<evidence type="ECO:0000256" key="2">
    <source>
        <dbReference type="ARBA" id="ARBA00023125"/>
    </source>
</evidence>
<evidence type="ECO:0000313" key="7">
    <source>
        <dbReference type="Proteomes" id="UP000252405"/>
    </source>
</evidence>
<reference evidence="6 7" key="1">
    <citation type="submission" date="2018-07" db="EMBL/GenBank/DDBJ databases">
        <title>Halomonas montanilacus sp. nov., isolated from Lake Pengyan on Tibetan Plateau.</title>
        <authorList>
            <person name="Lu H."/>
            <person name="Xing P."/>
            <person name="Wu Q."/>
        </authorList>
    </citation>
    <scope>NUCLEOTIDE SEQUENCE [LARGE SCALE GENOMIC DNA]</scope>
    <source>
        <strain evidence="6 7">PYC7W</strain>
    </source>
</reference>
<organism evidence="6 7">
    <name type="scientific">Billgrantia montanilacus</name>
    <dbReference type="NCBI Taxonomy" id="2282305"/>
    <lineage>
        <taxon>Bacteria</taxon>
        <taxon>Pseudomonadati</taxon>
        <taxon>Pseudomonadota</taxon>
        <taxon>Gammaproteobacteria</taxon>
        <taxon>Oceanospirillales</taxon>
        <taxon>Halomonadaceae</taxon>
        <taxon>Billgrantia</taxon>
    </lineage>
</organism>
<feature type="DNA-binding region" description="H-T-H motif" evidence="4">
    <location>
        <begin position="37"/>
        <end position="56"/>
    </location>
</feature>
<dbReference type="EMBL" id="QPII01000008">
    <property type="protein sequence ID" value="RCV88981.1"/>
    <property type="molecule type" value="Genomic_DNA"/>
</dbReference>
<proteinExistence type="predicted"/>
<dbReference type="Pfam" id="PF16925">
    <property type="entry name" value="TetR_C_13"/>
    <property type="match status" value="1"/>
</dbReference>
<dbReference type="InterPro" id="IPR011075">
    <property type="entry name" value="TetR_C"/>
</dbReference>
<evidence type="ECO:0000256" key="4">
    <source>
        <dbReference type="PROSITE-ProRule" id="PRU00335"/>
    </source>
</evidence>
<evidence type="ECO:0000313" key="6">
    <source>
        <dbReference type="EMBL" id="RCV88981.1"/>
    </source>
</evidence>
<dbReference type="Gene3D" id="1.10.10.60">
    <property type="entry name" value="Homeodomain-like"/>
    <property type="match status" value="1"/>
</dbReference>
<evidence type="ECO:0000256" key="3">
    <source>
        <dbReference type="ARBA" id="ARBA00023163"/>
    </source>
</evidence>
<dbReference type="Pfam" id="PF00440">
    <property type="entry name" value="TetR_N"/>
    <property type="match status" value="1"/>
</dbReference>
<dbReference type="PANTHER" id="PTHR30055:SF234">
    <property type="entry name" value="HTH-TYPE TRANSCRIPTIONAL REGULATOR BETI"/>
    <property type="match status" value="1"/>
</dbReference>
<accession>A0A368TWL1</accession>
<keyword evidence="3" id="KW-0804">Transcription</keyword>